<dbReference type="Proteomes" id="UP000499080">
    <property type="component" value="Unassembled WGS sequence"/>
</dbReference>
<dbReference type="Gene3D" id="2.60.40.150">
    <property type="entry name" value="C2 domain"/>
    <property type="match status" value="1"/>
</dbReference>
<evidence type="ECO:0000256" key="2">
    <source>
        <dbReference type="ARBA" id="ARBA00022483"/>
    </source>
</evidence>
<dbReference type="InterPro" id="IPR052095">
    <property type="entry name" value="UNC-13_domain"/>
</dbReference>
<gene>
    <name evidence="5" type="primary">stac</name>
    <name evidence="5" type="ORF">AVEN_257239_1</name>
</gene>
<dbReference type="GO" id="GO:0006887">
    <property type="term" value="P:exocytosis"/>
    <property type="evidence" value="ECO:0007669"/>
    <property type="project" value="UniProtKB-KW"/>
</dbReference>
<sequence length="965" mass="111300">MLLMNLDDTTSAANSSLNTSVLEHSSESRQLNRKVSVQMPTYDRRRSTGSKEFKFINDSAADEGNKRKSITIRKTTSGQRLLTFCNDESDATSQTAEPNKRSIFKVDIHKDPPKELKIDYLSKAIFKAGYNIRDAKLEDILHNDISDEFLQGLYIASAYTINNYFGVPGPKSDGPQKLSTFLNQLIPLNSTLKNESLQKSKNIPPPPFTITIHVIEAMDLMAADPDGLSDPFCKIWLNDKKQLYKSTEVKEHTLNPMWNETFRFNLHDLKRDIIYIEIWDSDPIGFRKNLQQIKNITSIRGCWYFCSDLTEALCHCGGQSVDDFTGKTEIEVGNLYAEGIDEWLSLKTSKGNPQRGQLHVAVRIEATKPKNTTDALKRHLLLVKLCLEHGLKGNESTDLSIFCWDQILSSSARTLLFQHSVQGNISPFEDSACRFIVIIRLALQRFTFDFQFLYNIVEEINKNMKVLPSSNENYLNNPLGDIYVQALNSLKTICHGILSSLHTFDITKDETKRVEFQFVLKCLSLYEDITGSHAGIWGVLRTEAETWSANKAKDLKNIKAKDRNKSIMKFLDFLKSYQMIADEVVRSVFPEKNYTEEIYETCQRHLWEPLKSHVSEMAKESRSGEETRKKEEVLEIFRKLKEVSNYFNSVLHRPRQLQIGQLHEWFGSHTIHDWFVWKKQVVSAQIELLVNRDELETKLVEFAGRHEKQTASVKQTSDLIQKEFYPIWELVSDSNCPECVAFFVLGLHSCCMKYAESLIELIHLRKLSNNFHSGGRKKLCAMANNLWSLAWFVKEILEESGITLQQEFPDTKFSLQMVCKILCSDISEEFKRDIVDHIQNVAESKTKKEQGIFLKEYATFMNKLIKREAATDMAFEIYLLFLSNIWKYVITAVSYFKSKPEVVTCLTRVRKCLRRASNRCDGLLSILKETEQLCYFDEEGKLKNIMLSGEYKTLIKELEQMKLYR</sequence>
<protein>
    <submittedName>
        <fullName evidence="5">Protein unc-13 4B</fullName>
    </submittedName>
</protein>
<dbReference type="OrthoDB" id="67700at2759"/>
<dbReference type="EMBL" id="BGPR01005465">
    <property type="protein sequence ID" value="GBN10443.1"/>
    <property type="molecule type" value="Genomic_DNA"/>
</dbReference>
<evidence type="ECO:0000313" key="6">
    <source>
        <dbReference type="Proteomes" id="UP000499080"/>
    </source>
</evidence>
<feature type="region of interest" description="Disordered" evidence="3">
    <location>
        <begin position="1"/>
        <end position="32"/>
    </location>
</feature>
<dbReference type="PROSITE" id="PS50004">
    <property type="entry name" value="C2"/>
    <property type="match status" value="1"/>
</dbReference>
<dbReference type="SMART" id="SM00239">
    <property type="entry name" value="C2"/>
    <property type="match status" value="1"/>
</dbReference>
<evidence type="ECO:0000256" key="1">
    <source>
        <dbReference type="ARBA" id="ARBA00005823"/>
    </source>
</evidence>
<dbReference type="InterPro" id="IPR035892">
    <property type="entry name" value="C2_domain_sf"/>
</dbReference>
<keyword evidence="2" id="KW-0268">Exocytosis</keyword>
<evidence type="ECO:0000313" key="5">
    <source>
        <dbReference type="EMBL" id="GBN10443.1"/>
    </source>
</evidence>
<dbReference type="GO" id="GO:0099503">
    <property type="term" value="C:secretory vesicle"/>
    <property type="evidence" value="ECO:0007669"/>
    <property type="project" value="TreeGrafter"/>
</dbReference>
<dbReference type="PRINTS" id="PR00360">
    <property type="entry name" value="C2DOMAIN"/>
</dbReference>
<keyword evidence="6" id="KW-1185">Reference proteome</keyword>
<accession>A0A4Y2L9D9</accession>
<feature type="compositionally biased region" description="Low complexity" evidence="3">
    <location>
        <begin position="9"/>
        <end position="20"/>
    </location>
</feature>
<comment type="similarity">
    <text evidence="1">Belongs to the unc-13 family.</text>
</comment>
<evidence type="ECO:0000259" key="4">
    <source>
        <dbReference type="PROSITE" id="PS50004"/>
    </source>
</evidence>
<dbReference type="Pfam" id="PF00168">
    <property type="entry name" value="C2"/>
    <property type="match status" value="1"/>
</dbReference>
<dbReference type="InterPro" id="IPR000008">
    <property type="entry name" value="C2_dom"/>
</dbReference>
<evidence type="ECO:0000256" key="3">
    <source>
        <dbReference type="SAM" id="MobiDB-lite"/>
    </source>
</evidence>
<dbReference type="PANTHER" id="PTHR45999:SF4">
    <property type="entry name" value="UNC-13-4A, ISOFORM B"/>
    <property type="match status" value="1"/>
</dbReference>
<name>A0A4Y2L9D9_ARAVE</name>
<proteinExistence type="inferred from homology"/>
<organism evidence="5 6">
    <name type="scientific">Araneus ventricosus</name>
    <name type="common">Orbweaver spider</name>
    <name type="synonym">Epeira ventricosa</name>
    <dbReference type="NCBI Taxonomy" id="182803"/>
    <lineage>
        <taxon>Eukaryota</taxon>
        <taxon>Metazoa</taxon>
        <taxon>Ecdysozoa</taxon>
        <taxon>Arthropoda</taxon>
        <taxon>Chelicerata</taxon>
        <taxon>Arachnida</taxon>
        <taxon>Araneae</taxon>
        <taxon>Araneomorphae</taxon>
        <taxon>Entelegynae</taxon>
        <taxon>Araneoidea</taxon>
        <taxon>Araneidae</taxon>
        <taxon>Araneus</taxon>
    </lineage>
</organism>
<dbReference type="SUPFAM" id="SSF49562">
    <property type="entry name" value="C2 domain (Calcium/lipid-binding domain, CaLB)"/>
    <property type="match status" value="1"/>
</dbReference>
<dbReference type="PANTHER" id="PTHR45999">
    <property type="entry name" value="UNC-13-4A, ISOFORM B"/>
    <property type="match status" value="1"/>
</dbReference>
<dbReference type="AlphaFoldDB" id="A0A4Y2L9D9"/>
<reference evidence="5 6" key="1">
    <citation type="journal article" date="2019" name="Sci. Rep.">
        <title>Orb-weaving spider Araneus ventricosus genome elucidates the spidroin gene catalogue.</title>
        <authorList>
            <person name="Kono N."/>
            <person name="Nakamura H."/>
            <person name="Ohtoshi R."/>
            <person name="Moran D.A.P."/>
            <person name="Shinohara A."/>
            <person name="Yoshida Y."/>
            <person name="Fujiwara M."/>
            <person name="Mori M."/>
            <person name="Tomita M."/>
            <person name="Arakawa K."/>
        </authorList>
    </citation>
    <scope>NUCLEOTIDE SEQUENCE [LARGE SCALE GENOMIC DNA]</scope>
</reference>
<comment type="caution">
    <text evidence="5">The sequence shown here is derived from an EMBL/GenBank/DDBJ whole genome shotgun (WGS) entry which is preliminary data.</text>
</comment>
<feature type="domain" description="C2" evidence="4">
    <location>
        <begin position="191"/>
        <end position="323"/>
    </location>
</feature>